<dbReference type="CDD" id="cd00130">
    <property type="entry name" value="PAS"/>
    <property type="match status" value="1"/>
</dbReference>
<dbReference type="InterPro" id="IPR011006">
    <property type="entry name" value="CheY-like_superfamily"/>
</dbReference>
<dbReference type="GO" id="GO:0005886">
    <property type="term" value="C:plasma membrane"/>
    <property type="evidence" value="ECO:0007669"/>
    <property type="project" value="UniProtKB-SubCell"/>
</dbReference>
<dbReference type="RefSeq" id="WP_173064253.1">
    <property type="nucleotide sequence ID" value="NZ_AP022853.1"/>
</dbReference>
<dbReference type="InterPro" id="IPR003661">
    <property type="entry name" value="HisK_dim/P_dom"/>
</dbReference>
<keyword evidence="11 20" id="KW-1133">Transmembrane helix</keyword>
<dbReference type="KEGG" id="slac:SKTS_20350"/>
<accession>A0A6F8VEK3</accession>
<dbReference type="SMART" id="SM00086">
    <property type="entry name" value="PAC"/>
    <property type="match status" value="1"/>
</dbReference>
<dbReference type="InterPro" id="IPR024478">
    <property type="entry name" value="HlyB_4HB_MCP"/>
</dbReference>
<dbReference type="PROSITE" id="PS50113">
    <property type="entry name" value="PAC"/>
    <property type="match status" value="1"/>
</dbReference>
<evidence type="ECO:0000256" key="3">
    <source>
        <dbReference type="ARBA" id="ARBA00012438"/>
    </source>
</evidence>
<evidence type="ECO:0000256" key="6">
    <source>
        <dbReference type="ARBA" id="ARBA00022679"/>
    </source>
</evidence>
<dbReference type="Pfam" id="PF12729">
    <property type="entry name" value="4HB_MCP_1"/>
    <property type="match status" value="1"/>
</dbReference>
<protein>
    <recommendedName>
        <fullName evidence="16">Sensory/regulatory protein RpfC</fullName>
        <ecNumber evidence="3">2.7.13.3</ecNumber>
    </recommendedName>
    <alternativeName>
        <fullName evidence="17">Virulence sensor protein BvgS</fullName>
    </alternativeName>
</protein>
<evidence type="ECO:0000256" key="13">
    <source>
        <dbReference type="ARBA" id="ARBA00023136"/>
    </source>
</evidence>
<dbReference type="CDD" id="cd16922">
    <property type="entry name" value="HATPase_EvgS-ArcB-TorS-like"/>
    <property type="match status" value="1"/>
</dbReference>
<keyword evidence="10" id="KW-0067">ATP-binding</keyword>
<keyword evidence="6" id="KW-0808">Transferase</keyword>
<dbReference type="InterPro" id="IPR035965">
    <property type="entry name" value="PAS-like_dom_sf"/>
</dbReference>
<dbReference type="GO" id="GO:0005524">
    <property type="term" value="F:ATP binding"/>
    <property type="evidence" value="ECO:0007669"/>
    <property type="project" value="UniProtKB-KW"/>
</dbReference>
<dbReference type="Pfam" id="PF01627">
    <property type="entry name" value="Hpt"/>
    <property type="match status" value="1"/>
</dbReference>
<keyword evidence="13 20" id="KW-0472">Membrane</keyword>
<dbReference type="InterPro" id="IPR008207">
    <property type="entry name" value="Sig_transdc_His_kin_Hpt_dom"/>
</dbReference>
<dbReference type="Pfam" id="PF13426">
    <property type="entry name" value="PAS_9"/>
    <property type="match status" value="1"/>
</dbReference>
<feature type="transmembrane region" description="Helical" evidence="20">
    <location>
        <begin position="188"/>
        <end position="209"/>
    </location>
</feature>
<dbReference type="InterPro" id="IPR000014">
    <property type="entry name" value="PAS"/>
</dbReference>
<dbReference type="AlphaFoldDB" id="A0A6F8VEK3"/>
<evidence type="ECO:0000256" key="2">
    <source>
        <dbReference type="ARBA" id="ARBA00004651"/>
    </source>
</evidence>
<dbReference type="EMBL" id="AP022853">
    <property type="protein sequence ID" value="BCB27149.1"/>
    <property type="molecule type" value="Genomic_DNA"/>
</dbReference>
<dbReference type="InterPro" id="IPR003594">
    <property type="entry name" value="HATPase_dom"/>
</dbReference>
<evidence type="ECO:0000256" key="11">
    <source>
        <dbReference type="ARBA" id="ARBA00022989"/>
    </source>
</evidence>
<dbReference type="PRINTS" id="PR00344">
    <property type="entry name" value="BCTRLSENSOR"/>
</dbReference>
<dbReference type="EC" id="2.7.13.3" evidence="3"/>
<dbReference type="PROSITE" id="PS50109">
    <property type="entry name" value="HIS_KIN"/>
    <property type="match status" value="1"/>
</dbReference>
<evidence type="ECO:0000313" key="26">
    <source>
        <dbReference type="Proteomes" id="UP000502260"/>
    </source>
</evidence>
<keyword evidence="26" id="KW-1185">Reference proteome</keyword>
<evidence type="ECO:0000256" key="12">
    <source>
        <dbReference type="ARBA" id="ARBA00023012"/>
    </source>
</evidence>
<dbReference type="Gene3D" id="3.30.450.20">
    <property type="entry name" value="PAS domain"/>
    <property type="match status" value="1"/>
</dbReference>
<evidence type="ECO:0000259" key="21">
    <source>
        <dbReference type="PROSITE" id="PS50109"/>
    </source>
</evidence>
<evidence type="ECO:0000256" key="18">
    <source>
        <dbReference type="PROSITE-ProRule" id="PRU00110"/>
    </source>
</evidence>
<dbReference type="SUPFAM" id="SSF55785">
    <property type="entry name" value="PYP-like sensor domain (PAS domain)"/>
    <property type="match status" value="1"/>
</dbReference>
<dbReference type="InterPro" id="IPR036641">
    <property type="entry name" value="HPT_dom_sf"/>
</dbReference>
<evidence type="ECO:0000256" key="7">
    <source>
        <dbReference type="ARBA" id="ARBA00022692"/>
    </source>
</evidence>
<dbReference type="SUPFAM" id="SSF55874">
    <property type="entry name" value="ATPase domain of HSP90 chaperone/DNA topoisomerase II/histidine kinase"/>
    <property type="match status" value="1"/>
</dbReference>
<dbReference type="Gene3D" id="3.30.565.10">
    <property type="entry name" value="Histidine kinase-like ATPase, C-terminal domain"/>
    <property type="match status" value="1"/>
</dbReference>
<dbReference type="CDD" id="cd17546">
    <property type="entry name" value="REC_hyHK_CKI1_RcsC-like"/>
    <property type="match status" value="1"/>
</dbReference>
<dbReference type="SUPFAM" id="SSF47384">
    <property type="entry name" value="Homodimeric domain of signal transducing histidine kinase"/>
    <property type="match status" value="1"/>
</dbReference>
<comment type="subunit">
    <text evidence="15">At low DSF concentrations, interacts with RpfF.</text>
</comment>
<feature type="domain" description="PAC" evidence="23">
    <location>
        <begin position="300"/>
        <end position="350"/>
    </location>
</feature>
<keyword evidence="12" id="KW-0902">Two-component regulatory system</keyword>
<evidence type="ECO:0000256" key="14">
    <source>
        <dbReference type="ARBA" id="ARBA00058004"/>
    </source>
</evidence>
<dbReference type="InterPro" id="IPR047347">
    <property type="entry name" value="YvaQ-like_sensor"/>
</dbReference>
<name>A0A6F8VEK3_9PROT</name>
<dbReference type="NCBIfam" id="TIGR00229">
    <property type="entry name" value="sensory_box"/>
    <property type="match status" value="1"/>
</dbReference>
<comment type="catalytic activity">
    <reaction evidence="1">
        <text>ATP + protein L-histidine = ADP + protein N-phospho-L-histidine.</text>
        <dbReference type="EC" id="2.7.13.3"/>
    </reaction>
</comment>
<sequence>MFARNMKLSVGAGFALVLALMVTLTVIGLKQMDAINSRLEAIVEKNNVKIELATSMRDALRERAIGMHTIVVLEDPFAQDDELQRFYEYGTIFTKARQKLHTMISNNDEAIVLDSIDNLTSITQPIVIRTIERATDHDSASALELLISQAIPIQKKLLHELDDLLKLQRDASRKAAEEAAQSYDQTELLMIMLGASAAFLGIIIAIVVIRRAAQQALEIEKGQLKFKTLFDTNSDGIVLMDQDHFADCNPAALRMFQVASPQQFTHMSPTDLGPPQQADGTDTRSYAKTHIRQAMEAGHCYFEWRGKRADGTIFPAEIALHSMTLDNQVITQAIIRDITERKLAEETLKKAYDAALDASKLKSEFVANVSHEIRTPMNGITGMISLLLDTPLSPQQRDYAETISQSAEALLTIINDILDFSKIEAGKLELDLIDFDLRETVDGIRKLFTPRTQHKGLQLTCHIEAALPPLLHGDPGRLRQILANLTDNAIKFTDQGEIVIDAHLQEETQRDIVVRLEVRDTGIGIAPQTASRLFQSFSQADGSTTRKYGGTGLGLAISKQLVELMDGAIGMESEPGKGSRFWFTVRLAKQNCSANIAERLAEPPARTRQGTVPQSLHVLVAEDNSVNRKVIQHMLERFGISPEIAVNGHEAVQAASRSHFDLILMDCQMPELDGFEATAEIRRMEHHKGTRQPIVAMTANAMPGDQERCLAGGMDDYLVKPLKPEFLEDILLRFAPPLSATHAAIDMARLNSTLGMDQAFQREMIVLYLTTTRPLLARIAAALADKDATSCQRAAHEIKGASSYIAATDMALNARNMEHAAQVEDWEGVELNLKRMETALDAVAQQAEELLP</sequence>
<evidence type="ECO:0000259" key="23">
    <source>
        <dbReference type="PROSITE" id="PS50113"/>
    </source>
</evidence>
<evidence type="ECO:0000313" key="25">
    <source>
        <dbReference type="EMBL" id="BCB27149.1"/>
    </source>
</evidence>
<feature type="domain" description="Response regulatory" evidence="22">
    <location>
        <begin position="617"/>
        <end position="735"/>
    </location>
</feature>
<evidence type="ECO:0000256" key="15">
    <source>
        <dbReference type="ARBA" id="ARBA00064003"/>
    </source>
</evidence>
<evidence type="ECO:0000259" key="24">
    <source>
        <dbReference type="PROSITE" id="PS50894"/>
    </source>
</evidence>
<evidence type="ECO:0000256" key="5">
    <source>
        <dbReference type="ARBA" id="ARBA00022553"/>
    </source>
</evidence>
<evidence type="ECO:0000256" key="8">
    <source>
        <dbReference type="ARBA" id="ARBA00022741"/>
    </source>
</evidence>
<dbReference type="PROSITE" id="PS50110">
    <property type="entry name" value="RESPONSE_REGULATORY"/>
    <property type="match status" value="1"/>
</dbReference>
<evidence type="ECO:0000256" key="10">
    <source>
        <dbReference type="ARBA" id="ARBA00022840"/>
    </source>
</evidence>
<dbReference type="FunFam" id="1.10.287.130:FF:000002">
    <property type="entry name" value="Two-component osmosensing histidine kinase"/>
    <property type="match status" value="1"/>
</dbReference>
<evidence type="ECO:0000256" key="4">
    <source>
        <dbReference type="ARBA" id="ARBA00022475"/>
    </source>
</evidence>
<reference evidence="26" key="1">
    <citation type="submission" date="2020-03" db="EMBL/GenBank/DDBJ databases">
        <title>Complete genome sequence of sulfur-oxidizing bacterium skT11.</title>
        <authorList>
            <person name="Kanda M."/>
            <person name="Kojima H."/>
            <person name="Fukui M."/>
        </authorList>
    </citation>
    <scope>NUCLEOTIDE SEQUENCE [LARGE SCALE GENOMIC DNA]</scope>
    <source>
        <strain evidence="26">skT11</strain>
    </source>
</reference>
<evidence type="ECO:0000256" key="9">
    <source>
        <dbReference type="ARBA" id="ARBA00022777"/>
    </source>
</evidence>
<keyword evidence="7 20" id="KW-0812">Transmembrane</keyword>
<dbReference type="InterPro" id="IPR036890">
    <property type="entry name" value="HATPase_C_sf"/>
</dbReference>
<dbReference type="CDD" id="cd19411">
    <property type="entry name" value="MCP2201-like_sensor"/>
    <property type="match status" value="1"/>
</dbReference>
<dbReference type="SUPFAM" id="SSF52172">
    <property type="entry name" value="CheY-like"/>
    <property type="match status" value="1"/>
</dbReference>
<evidence type="ECO:0000256" key="20">
    <source>
        <dbReference type="SAM" id="Phobius"/>
    </source>
</evidence>
<evidence type="ECO:0000256" key="17">
    <source>
        <dbReference type="ARBA" id="ARBA00070152"/>
    </source>
</evidence>
<dbReference type="SUPFAM" id="SSF47226">
    <property type="entry name" value="Histidine-containing phosphotransfer domain, HPT domain"/>
    <property type="match status" value="1"/>
</dbReference>
<dbReference type="PROSITE" id="PS50894">
    <property type="entry name" value="HPT"/>
    <property type="match status" value="1"/>
</dbReference>
<dbReference type="Gene3D" id="1.20.120.160">
    <property type="entry name" value="HPT domain"/>
    <property type="match status" value="1"/>
</dbReference>
<dbReference type="SMART" id="SM00073">
    <property type="entry name" value="HPT"/>
    <property type="match status" value="1"/>
</dbReference>
<keyword evidence="9" id="KW-0418">Kinase</keyword>
<evidence type="ECO:0000256" key="19">
    <source>
        <dbReference type="PROSITE-ProRule" id="PRU00169"/>
    </source>
</evidence>
<comment type="function">
    <text evidence="14">Member of the two-component regulatory system BvgS/BvgA. Phosphorylates BvgA via a four-step phosphorelay in response to environmental signals.</text>
</comment>
<keyword evidence="5 19" id="KW-0597">Phosphoprotein</keyword>
<dbReference type="CDD" id="cd00082">
    <property type="entry name" value="HisKA"/>
    <property type="match status" value="1"/>
</dbReference>
<dbReference type="InterPro" id="IPR001610">
    <property type="entry name" value="PAC"/>
</dbReference>
<dbReference type="Pfam" id="PF00072">
    <property type="entry name" value="Response_reg"/>
    <property type="match status" value="1"/>
</dbReference>
<dbReference type="InterPro" id="IPR001789">
    <property type="entry name" value="Sig_transdc_resp-reg_receiver"/>
</dbReference>
<proteinExistence type="predicted"/>
<keyword evidence="4" id="KW-1003">Cell membrane</keyword>
<evidence type="ECO:0000259" key="22">
    <source>
        <dbReference type="PROSITE" id="PS50110"/>
    </source>
</evidence>
<dbReference type="PANTHER" id="PTHR45339">
    <property type="entry name" value="HYBRID SIGNAL TRANSDUCTION HISTIDINE KINASE J"/>
    <property type="match status" value="1"/>
</dbReference>
<dbReference type="Pfam" id="PF02518">
    <property type="entry name" value="HATPase_c"/>
    <property type="match status" value="1"/>
</dbReference>
<feature type="domain" description="HPt" evidence="24">
    <location>
        <begin position="757"/>
        <end position="852"/>
    </location>
</feature>
<dbReference type="SMART" id="SM00448">
    <property type="entry name" value="REC"/>
    <property type="match status" value="1"/>
</dbReference>
<dbReference type="Pfam" id="PF00512">
    <property type="entry name" value="HisKA"/>
    <property type="match status" value="1"/>
</dbReference>
<comment type="subcellular location">
    <subcellularLocation>
        <location evidence="2">Cell membrane</location>
        <topology evidence="2">Multi-pass membrane protein</topology>
    </subcellularLocation>
</comment>
<feature type="modified residue" description="4-aspartylphosphate" evidence="19">
    <location>
        <position position="666"/>
    </location>
</feature>
<dbReference type="SMART" id="SM00387">
    <property type="entry name" value="HATPase_c"/>
    <property type="match status" value="1"/>
</dbReference>
<evidence type="ECO:0000256" key="1">
    <source>
        <dbReference type="ARBA" id="ARBA00000085"/>
    </source>
</evidence>
<evidence type="ECO:0000256" key="16">
    <source>
        <dbReference type="ARBA" id="ARBA00068150"/>
    </source>
</evidence>
<dbReference type="InterPro" id="IPR000700">
    <property type="entry name" value="PAS-assoc_C"/>
</dbReference>
<dbReference type="FunFam" id="3.30.565.10:FF:000010">
    <property type="entry name" value="Sensor histidine kinase RcsC"/>
    <property type="match status" value="1"/>
</dbReference>
<feature type="modified residue" description="Phosphohistidine" evidence="18">
    <location>
        <position position="796"/>
    </location>
</feature>
<dbReference type="Gene3D" id="1.10.287.130">
    <property type="match status" value="1"/>
</dbReference>
<dbReference type="GO" id="GO:0000155">
    <property type="term" value="F:phosphorelay sensor kinase activity"/>
    <property type="evidence" value="ECO:0007669"/>
    <property type="project" value="InterPro"/>
</dbReference>
<gene>
    <name evidence="25" type="ORF">SKTS_20350</name>
</gene>
<dbReference type="InterPro" id="IPR036097">
    <property type="entry name" value="HisK_dim/P_sf"/>
</dbReference>
<dbReference type="InterPro" id="IPR004358">
    <property type="entry name" value="Sig_transdc_His_kin-like_C"/>
</dbReference>
<feature type="domain" description="Histidine kinase" evidence="21">
    <location>
        <begin position="368"/>
        <end position="589"/>
    </location>
</feature>
<dbReference type="Gene3D" id="3.40.50.2300">
    <property type="match status" value="1"/>
</dbReference>
<dbReference type="InterPro" id="IPR005467">
    <property type="entry name" value="His_kinase_dom"/>
</dbReference>
<organism evidence="25 26">
    <name type="scientific">Sulfurimicrobium lacus</name>
    <dbReference type="NCBI Taxonomy" id="2715678"/>
    <lineage>
        <taxon>Bacteria</taxon>
        <taxon>Pseudomonadati</taxon>
        <taxon>Pseudomonadota</taxon>
        <taxon>Betaproteobacteria</taxon>
        <taxon>Nitrosomonadales</taxon>
        <taxon>Sulfuricellaceae</taxon>
        <taxon>Sulfurimicrobium</taxon>
    </lineage>
</organism>
<dbReference type="SMART" id="SM00388">
    <property type="entry name" value="HisKA"/>
    <property type="match status" value="1"/>
</dbReference>
<dbReference type="Proteomes" id="UP000502260">
    <property type="component" value="Chromosome"/>
</dbReference>
<keyword evidence="8" id="KW-0547">Nucleotide-binding</keyword>
<dbReference type="PANTHER" id="PTHR45339:SF1">
    <property type="entry name" value="HYBRID SIGNAL TRANSDUCTION HISTIDINE KINASE J"/>
    <property type="match status" value="1"/>
</dbReference>